<feature type="transmembrane region" description="Helical" evidence="1">
    <location>
        <begin position="36"/>
        <end position="54"/>
    </location>
</feature>
<keyword evidence="3" id="KW-1185">Reference proteome</keyword>
<gene>
    <name evidence="2" type="ORF">CLV37_10799</name>
</gene>
<dbReference type="AlphaFoldDB" id="A0A2T0R2H4"/>
<reference evidence="2 3" key="1">
    <citation type="submission" date="2018-03" db="EMBL/GenBank/DDBJ databases">
        <title>Genomic Encyclopedia of Archaeal and Bacterial Type Strains, Phase II (KMG-II): from individual species to whole genera.</title>
        <authorList>
            <person name="Goeker M."/>
        </authorList>
    </citation>
    <scope>NUCLEOTIDE SEQUENCE [LARGE SCALE GENOMIC DNA]</scope>
    <source>
        <strain evidence="2 3">DSM 19711</strain>
    </source>
</reference>
<dbReference type="EMBL" id="PVZF01000007">
    <property type="protein sequence ID" value="PRY13980.1"/>
    <property type="molecule type" value="Genomic_DNA"/>
</dbReference>
<name>A0A2T0R2H4_9ACTN</name>
<keyword evidence="1" id="KW-0472">Membrane</keyword>
<evidence type="ECO:0000313" key="2">
    <source>
        <dbReference type="EMBL" id="PRY13980.1"/>
    </source>
</evidence>
<evidence type="ECO:0000256" key="1">
    <source>
        <dbReference type="SAM" id="Phobius"/>
    </source>
</evidence>
<sequence length="332" mass="34386">MRRQRRGLRALALFVLAPYVGEFVLGNQPITALLELPLLATMYGGGAVLVREVGRRTRSGWPVMVLLAVAYALVEEGLVDQMLFNPAYLGLTSFADQAAVPGMGISARLTVDSVALHATGSTCVPIALVEAFDRGAPRPWLGRRGLVAVAVVFVAGSAGLAVLQAVDLRFVGSPAQFAVTAAAVAGLIALAVRRARQVVDDRRGPAGAVPRPRTVLLAAFGVTTGFWLLDLFLVPVAGAWVGVCCGAAVLAGGAVLLSRASRRAGWGSQHRLAAACGALPTYLWLAPVNTAQLGIPPALGAAGNVVFGASAVLLAVAAWRADAHRRPVEARV</sequence>
<dbReference type="OrthoDB" id="8478704at2"/>
<dbReference type="RefSeq" id="WP_106211610.1">
    <property type="nucleotide sequence ID" value="NZ_PVZF01000007.1"/>
</dbReference>
<protein>
    <submittedName>
        <fullName evidence="2">Uncharacterized protein</fullName>
    </submittedName>
</protein>
<dbReference type="Proteomes" id="UP000238083">
    <property type="component" value="Unassembled WGS sequence"/>
</dbReference>
<keyword evidence="1" id="KW-1133">Transmembrane helix</keyword>
<organism evidence="2 3">
    <name type="scientific">Kineococcus rhizosphaerae</name>
    <dbReference type="NCBI Taxonomy" id="559628"/>
    <lineage>
        <taxon>Bacteria</taxon>
        <taxon>Bacillati</taxon>
        <taxon>Actinomycetota</taxon>
        <taxon>Actinomycetes</taxon>
        <taxon>Kineosporiales</taxon>
        <taxon>Kineosporiaceae</taxon>
        <taxon>Kineococcus</taxon>
    </lineage>
</organism>
<feature type="transmembrane region" description="Helical" evidence="1">
    <location>
        <begin position="272"/>
        <end position="295"/>
    </location>
</feature>
<keyword evidence="1" id="KW-0812">Transmembrane</keyword>
<feature type="transmembrane region" description="Helical" evidence="1">
    <location>
        <begin position="175"/>
        <end position="193"/>
    </location>
</feature>
<comment type="caution">
    <text evidence="2">The sequence shown here is derived from an EMBL/GenBank/DDBJ whole genome shotgun (WGS) entry which is preliminary data.</text>
</comment>
<evidence type="ECO:0000313" key="3">
    <source>
        <dbReference type="Proteomes" id="UP000238083"/>
    </source>
</evidence>
<accession>A0A2T0R2H4</accession>
<feature type="transmembrane region" description="Helical" evidence="1">
    <location>
        <begin position="239"/>
        <end position="260"/>
    </location>
</feature>
<feature type="transmembrane region" description="Helical" evidence="1">
    <location>
        <begin position="214"/>
        <end position="233"/>
    </location>
</feature>
<proteinExistence type="predicted"/>
<feature type="transmembrane region" description="Helical" evidence="1">
    <location>
        <begin position="301"/>
        <end position="321"/>
    </location>
</feature>
<feature type="transmembrane region" description="Helical" evidence="1">
    <location>
        <begin position="145"/>
        <end position="163"/>
    </location>
</feature>